<evidence type="ECO:0000313" key="4">
    <source>
        <dbReference type="Proteomes" id="UP001500968"/>
    </source>
</evidence>
<protein>
    <recommendedName>
        <fullName evidence="5">DUF3570 domain-containing protein</fullName>
    </recommendedName>
</protein>
<organism evidence="3 4">
    <name type="scientific">Flavobacterium cheonhonense</name>
    <dbReference type="NCBI Taxonomy" id="706185"/>
    <lineage>
        <taxon>Bacteria</taxon>
        <taxon>Pseudomonadati</taxon>
        <taxon>Bacteroidota</taxon>
        <taxon>Flavobacteriia</taxon>
        <taxon>Flavobacteriales</taxon>
        <taxon>Flavobacteriaceae</taxon>
        <taxon>Flavobacterium</taxon>
    </lineage>
</organism>
<evidence type="ECO:0000256" key="1">
    <source>
        <dbReference type="SAM" id="MobiDB-lite"/>
    </source>
</evidence>
<reference evidence="4" key="1">
    <citation type="journal article" date="2019" name="Int. J. Syst. Evol. Microbiol.">
        <title>The Global Catalogue of Microorganisms (GCM) 10K type strain sequencing project: providing services to taxonomists for standard genome sequencing and annotation.</title>
        <authorList>
            <consortium name="The Broad Institute Genomics Platform"/>
            <consortium name="The Broad Institute Genome Sequencing Center for Infectious Disease"/>
            <person name="Wu L."/>
            <person name="Ma J."/>
        </authorList>
    </citation>
    <scope>NUCLEOTIDE SEQUENCE [LARGE SCALE GENOMIC DNA]</scope>
    <source>
        <strain evidence="4">JCM 17064</strain>
    </source>
</reference>
<accession>A0ABP7TPC4</accession>
<gene>
    <name evidence="3" type="ORF">GCM10022386_10800</name>
</gene>
<dbReference type="RefSeq" id="WP_290871967.1">
    <property type="nucleotide sequence ID" value="NZ_BAABCR010000013.1"/>
</dbReference>
<dbReference type="EMBL" id="BAABCR010000013">
    <property type="protein sequence ID" value="GAA4028947.1"/>
    <property type="molecule type" value="Genomic_DNA"/>
</dbReference>
<keyword evidence="2" id="KW-0732">Signal</keyword>
<dbReference type="InterPro" id="IPR021953">
    <property type="entry name" value="DUF3570"/>
</dbReference>
<name>A0ABP7TPC4_9FLAO</name>
<feature type="chain" id="PRO_5047364507" description="DUF3570 domain-containing protein" evidence="2">
    <location>
        <begin position="19"/>
        <end position="475"/>
    </location>
</feature>
<feature type="signal peptide" evidence="2">
    <location>
        <begin position="1"/>
        <end position="18"/>
    </location>
</feature>
<feature type="region of interest" description="Disordered" evidence="1">
    <location>
        <begin position="101"/>
        <end position="120"/>
    </location>
</feature>
<proteinExistence type="predicted"/>
<sequence length="475" mass="53808">MKKYLFIFALLSAYQSFAQQKDSTATFKKRVLEATEVDFLISYYKQDGVHSAVSGGMGSEKLTDLASNIVVSMPMSADAILTVDAGLSAYTSASSSNINPFNSSGASGGDDDDDKAGTEPYGTPWLASSGASAQDALASVVINYSHSSDDRNFIWNADVAFSNEYDYTSIGFGGGVAKLFNQKNTELSLKANVYLDQWRPILPTELHEYDKYGSSFLNNGYFSGVTVYDQNGLASNAYLPSQFKDIQSVNRNSYSLSFSFSQILTKKLQLSLFFDVLQQEGLLSTPYHRIYFADKANYYIGQTQYIPVYETTENVGVYRLADDIERLPKSRFKLPIGVRLNYYINETFKLRTYYRYYTDNWGISAHTANIEVPIKLNDNFTVYPMYRYYTQTESKYFAPFETHVSTEKYYTSDYDLSTFSANQYGIGATYVDIFTKARIWKFGLKNIDFRYNHYDRSDTLSADIVSLAFKFVMDK</sequence>
<evidence type="ECO:0008006" key="5">
    <source>
        <dbReference type="Google" id="ProtNLM"/>
    </source>
</evidence>
<dbReference type="Proteomes" id="UP001500968">
    <property type="component" value="Unassembled WGS sequence"/>
</dbReference>
<dbReference type="Pfam" id="PF12094">
    <property type="entry name" value="DUF3570"/>
    <property type="match status" value="1"/>
</dbReference>
<keyword evidence="4" id="KW-1185">Reference proteome</keyword>
<comment type="caution">
    <text evidence="3">The sequence shown here is derived from an EMBL/GenBank/DDBJ whole genome shotgun (WGS) entry which is preliminary data.</text>
</comment>
<evidence type="ECO:0000256" key="2">
    <source>
        <dbReference type="SAM" id="SignalP"/>
    </source>
</evidence>
<evidence type="ECO:0000313" key="3">
    <source>
        <dbReference type="EMBL" id="GAA4028947.1"/>
    </source>
</evidence>